<accession>A0ABU1YCV6</accession>
<dbReference type="Proteomes" id="UP001269081">
    <property type="component" value="Unassembled WGS sequence"/>
</dbReference>
<proteinExistence type="predicted"/>
<comment type="caution">
    <text evidence="1">The sequence shown here is derived from an EMBL/GenBank/DDBJ whole genome shotgun (WGS) entry which is preliminary data.</text>
</comment>
<reference evidence="1 2" key="1">
    <citation type="submission" date="2023-07" db="EMBL/GenBank/DDBJ databases">
        <title>Sorghum-associated microbial communities from plants grown in Nebraska, USA.</title>
        <authorList>
            <person name="Schachtman D."/>
        </authorList>
    </citation>
    <scope>NUCLEOTIDE SEQUENCE [LARGE SCALE GENOMIC DNA]</scope>
    <source>
        <strain evidence="1 2">4129</strain>
    </source>
</reference>
<evidence type="ECO:0000313" key="1">
    <source>
        <dbReference type="EMBL" id="MDR7212074.1"/>
    </source>
</evidence>
<name>A0ABU1YCV6_9FLAO</name>
<organism evidence="1 2">
    <name type="scientific">Flavobacterium piscis</name>
    <dbReference type="NCBI Taxonomy" id="1114874"/>
    <lineage>
        <taxon>Bacteria</taxon>
        <taxon>Pseudomonadati</taxon>
        <taxon>Bacteroidota</taxon>
        <taxon>Flavobacteriia</taxon>
        <taxon>Flavobacteriales</taxon>
        <taxon>Flavobacteriaceae</taxon>
        <taxon>Flavobacterium</taxon>
    </lineage>
</organism>
<evidence type="ECO:0000313" key="2">
    <source>
        <dbReference type="Proteomes" id="UP001269081"/>
    </source>
</evidence>
<dbReference type="RefSeq" id="WP_310283502.1">
    <property type="nucleotide sequence ID" value="NZ_JAVDWQ010000018.1"/>
</dbReference>
<dbReference type="EMBL" id="JAVDWQ010000018">
    <property type="protein sequence ID" value="MDR7212074.1"/>
    <property type="molecule type" value="Genomic_DNA"/>
</dbReference>
<gene>
    <name evidence="1" type="ORF">J2W48_004031</name>
</gene>
<protein>
    <recommendedName>
        <fullName evidence="3">DUF4303 domain-containing protein</fullName>
    </recommendedName>
</protein>
<sequence length="181" mass="20963">MKTKLSGNFYKKVNHVIDEKIENVNNKPIIKKIDWEELSLSCFNQIISFFDTVSVQNLEDNDIDKIGAVSFNWNQYDGNITIDFSPDNNEDTAFDEGYIMADTAIDNNSFFQKYFDCTGENSFETVGDDYTVIIYLFQLVIEKIISEITQMDVFNKLPRKSPCHFGFSAFDDELPEIFYSL</sequence>
<keyword evidence="2" id="KW-1185">Reference proteome</keyword>
<evidence type="ECO:0008006" key="3">
    <source>
        <dbReference type="Google" id="ProtNLM"/>
    </source>
</evidence>